<dbReference type="AlphaFoldDB" id="A0A9D1HH47"/>
<dbReference type="PANTHER" id="PTHR43794">
    <property type="entry name" value="AMINOHYDROLASE SSNA-RELATED"/>
    <property type="match status" value="1"/>
</dbReference>
<feature type="domain" description="Amidohydrolase-related" evidence="2">
    <location>
        <begin position="62"/>
        <end position="397"/>
    </location>
</feature>
<reference evidence="3" key="2">
    <citation type="journal article" date="2021" name="PeerJ">
        <title>Extensive microbial diversity within the chicken gut microbiome revealed by metagenomics and culture.</title>
        <authorList>
            <person name="Gilroy R."/>
            <person name="Ravi A."/>
            <person name="Getino M."/>
            <person name="Pursley I."/>
            <person name="Horton D.L."/>
            <person name="Alikhan N.F."/>
            <person name="Baker D."/>
            <person name="Gharbi K."/>
            <person name="Hall N."/>
            <person name="Watson M."/>
            <person name="Adriaenssens E.M."/>
            <person name="Foster-Nyarko E."/>
            <person name="Jarju S."/>
            <person name="Secka A."/>
            <person name="Antonio M."/>
            <person name="Oren A."/>
            <person name="Chaudhuri R.R."/>
            <person name="La Ragione R."/>
            <person name="Hildebrand F."/>
            <person name="Pallen M.J."/>
        </authorList>
    </citation>
    <scope>NUCLEOTIDE SEQUENCE</scope>
    <source>
        <strain evidence="3">CHK187-14744</strain>
    </source>
</reference>
<dbReference type="Pfam" id="PF01979">
    <property type="entry name" value="Amidohydro_1"/>
    <property type="match status" value="1"/>
</dbReference>
<dbReference type="Proteomes" id="UP000824164">
    <property type="component" value="Unassembled WGS sequence"/>
</dbReference>
<evidence type="ECO:0000313" key="4">
    <source>
        <dbReference type="Proteomes" id="UP000824164"/>
    </source>
</evidence>
<evidence type="ECO:0000256" key="1">
    <source>
        <dbReference type="ARBA" id="ARBA00022801"/>
    </source>
</evidence>
<gene>
    <name evidence="3" type="ORF">IAB63_09120</name>
</gene>
<evidence type="ECO:0000313" key="3">
    <source>
        <dbReference type="EMBL" id="HIU03400.1"/>
    </source>
</evidence>
<dbReference type="InterPro" id="IPR006680">
    <property type="entry name" value="Amidohydro-rel"/>
</dbReference>
<dbReference type="Gene3D" id="2.30.40.10">
    <property type="entry name" value="Urease, subunit C, domain 1"/>
    <property type="match status" value="1"/>
</dbReference>
<dbReference type="Gene3D" id="3.20.20.140">
    <property type="entry name" value="Metal-dependent hydrolases"/>
    <property type="match status" value="1"/>
</dbReference>
<evidence type="ECO:0000259" key="2">
    <source>
        <dbReference type="Pfam" id="PF01979"/>
    </source>
</evidence>
<proteinExistence type="predicted"/>
<dbReference type="InterPro" id="IPR050287">
    <property type="entry name" value="MTA/SAH_deaminase"/>
</dbReference>
<dbReference type="SUPFAM" id="SSF51556">
    <property type="entry name" value="Metallo-dependent hydrolases"/>
    <property type="match status" value="1"/>
</dbReference>
<dbReference type="InterPro" id="IPR011059">
    <property type="entry name" value="Metal-dep_hydrolase_composite"/>
</dbReference>
<dbReference type="GO" id="GO:0016810">
    <property type="term" value="F:hydrolase activity, acting on carbon-nitrogen (but not peptide) bonds"/>
    <property type="evidence" value="ECO:0007669"/>
    <property type="project" value="InterPro"/>
</dbReference>
<sequence>MKNIIFKNCRFSFETPDKNGIHTGRSIVVSGKKILDIGPAEAIEKRYGSGPDTEVVDCSDKIVMPGLMDGHNHLCNTHMNMARAFRLDYDNIAKHMLTTIHNPYGWLTEESIYDISMASIINDVKHGATTIENSTILPDTAYRAMDDAGIRGILAPQMATSFRLDSEPLNWKQYLAQAERCIKDYHRPEERMSVAVHIHDLWDCTERLMTEAYQIAEDYDVKYVLHFWEFADAVRRGDALWPEGAFEHYMNLGIVTDRSVLFHGSMLQPEEIERLAETGASVIHNPDINGTNCGNCAYIPKMLEAGVNVGLGCDYGSLDVMTSMKLMLMIHNIMPRPLKGLDYWEPFKAATLGTARAYGLEKQTGSLEVGKRADIITIDLKKASHMLPMCTALLDVQPELLYFLFTRNCAGTTTAETMVDGQFIRRNGEFTQIDEERYVAKAAEWCEKCMTDLTDAFREKHYYARIIHPDFTKDEDIPEETLL</sequence>
<name>A0A9D1HH47_9FIRM</name>
<protein>
    <submittedName>
        <fullName evidence="3">Amidohydrolase family protein</fullName>
    </submittedName>
</protein>
<dbReference type="SUPFAM" id="SSF51338">
    <property type="entry name" value="Composite domain of metallo-dependent hydrolases"/>
    <property type="match status" value="1"/>
</dbReference>
<keyword evidence="1" id="KW-0378">Hydrolase</keyword>
<reference evidence="3" key="1">
    <citation type="submission" date="2020-10" db="EMBL/GenBank/DDBJ databases">
        <authorList>
            <person name="Gilroy R."/>
        </authorList>
    </citation>
    <scope>NUCLEOTIDE SEQUENCE</scope>
    <source>
        <strain evidence="3">CHK187-14744</strain>
    </source>
</reference>
<organism evidence="3 4">
    <name type="scientific">Candidatus Onthocola gallistercoris</name>
    <dbReference type="NCBI Taxonomy" id="2840876"/>
    <lineage>
        <taxon>Bacteria</taxon>
        <taxon>Bacillati</taxon>
        <taxon>Bacillota</taxon>
        <taxon>Bacilli</taxon>
        <taxon>Candidatus Onthocola</taxon>
    </lineage>
</organism>
<comment type="caution">
    <text evidence="3">The sequence shown here is derived from an EMBL/GenBank/DDBJ whole genome shotgun (WGS) entry which is preliminary data.</text>
</comment>
<dbReference type="PANTHER" id="PTHR43794:SF11">
    <property type="entry name" value="AMIDOHYDROLASE-RELATED DOMAIN-CONTAINING PROTEIN"/>
    <property type="match status" value="1"/>
</dbReference>
<accession>A0A9D1HH47</accession>
<dbReference type="InterPro" id="IPR032466">
    <property type="entry name" value="Metal_Hydrolase"/>
</dbReference>
<dbReference type="EMBL" id="DVLT01000055">
    <property type="protein sequence ID" value="HIU03400.1"/>
    <property type="molecule type" value="Genomic_DNA"/>
</dbReference>